<protein>
    <submittedName>
        <fullName evidence="1">Uncharacterized protein</fullName>
    </submittedName>
</protein>
<dbReference type="RefSeq" id="WP_261236731.1">
    <property type="nucleotide sequence ID" value="NZ_JAMXFA010000034.1"/>
</dbReference>
<proteinExistence type="predicted"/>
<keyword evidence="2" id="KW-1185">Reference proteome</keyword>
<reference evidence="1 2" key="1">
    <citation type="journal article" date="2022" name="Front. Microbiol.">
        <title>High genomic differentiation and limited gene flow indicate recent cryptic speciation within the genus Laspinema (cyanobacteria).</title>
        <authorList>
            <person name="Stanojkovic A."/>
            <person name="Skoupy S."/>
            <person name="Skaloud P."/>
            <person name="Dvorak P."/>
        </authorList>
    </citation>
    <scope>NUCLEOTIDE SEQUENCE [LARGE SCALE GENOMIC DNA]</scope>
    <source>
        <strain evidence="1 2">D3b</strain>
    </source>
</reference>
<name>A0ABT2NEF8_9CYAN</name>
<evidence type="ECO:0000313" key="1">
    <source>
        <dbReference type="EMBL" id="MCT7980249.1"/>
    </source>
</evidence>
<accession>A0ABT2NEF8</accession>
<comment type="caution">
    <text evidence="1">The sequence shown here is derived from an EMBL/GenBank/DDBJ whole genome shotgun (WGS) entry which is preliminary data.</text>
</comment>
<evidence type="ECO:0000313" key="2">
    <source>
        <dbReference type="Proteomes" id="UP001525961"/>
    </source>
</evidence>
<organism evidence="1 2">
    <name type="scientific">Laspinema olomoucense D3b</name>
    <dbReference type="NCBI Taxonomy" id="2953688"/>
    <lineage>
        <taxon>Bacteria</taxon>
        <taxon>Bacillati</taxon>
        <taxon>Cyanobacteriota</taxon>
        <taxon>Cyanophyceae</taxon>
        <taxon>Oscillatoriophycideae</taxon>
        <taxon>Oscillatoriales</taxon>
        <taxon>Laspinemataceae</taxon>
        <taxon>Laspinema</taxon>
        <taxon>Laspinema olomoucense</taxon>
    </lineage>
</organism>
<sequence>MTLNKYRPHVLVLPEDDADRQIANGFILNPNLNNRAIQILPPSGGWLDVLHDVKTVHGPKMHNIPHRMLVLLIDFDQDTDRLTFVRTQIPETLQSRIFVLGVLRDPESLKRGIKKTKTFIKKTKTFEEIGEALAQDCADNQQTFWNHELLRHNHPELERLRSSVKPFLFE</sequence>
<dbReference type="EMBL" id="JAMXFA010000034">
    <property type="protein sequence ID" value="MCT7980249.1"/>
    <property type="molecule type" value="Genomic_DNA"/>
</dbReference>
<dbReference type="Proteomes" id="UP001525961">
    <property type="component" value="Unassembled WGS sequence"/>
</dbReference>
<gene>
    <name evidence="1" type="ORF">NG792_21220</name>
</gene>